<feature type="transmembrane region" description="Helical" evidence="8">
    <location>
        <begin position="185"/>
        <end position="209"/>
    </location>
</feature>
<feature type="transmembrane region" description="Helical" evidence="8">
    <location>
        <begin position="311"/>
        <end position="328"/>
    </location>
</feature>
<dbReference type="GO" id="GO:0009847">
    <property type="term" value="P:spore germination"/>
    <property type="evidence" value="ECO:0007669"/>
    <property type="project" value="InterPro"/>
</dbReference>
<feature type="transmembrane region" description="Helical" evidence="8">
    <location>
        <begin position="82"/>
        <end position="102"/>
    </location>
</feature>
<dbReference type="GO" id="GO:0016020">
    <property type="term" value="C:membrane"/>
    <property type="evidence" value="ECO:0007669"/>
    <property type="project" value="UniProtKB-SubCell"/>
</dbReference>
<dbReference type="InterPro" id="IPR004761">
    <property type="entry name" value="Spore_GerAB"/>
</dbReference>
<evidence type="ECO:0000256" key="7">
    <source>
        <dbReference type="ARBA" id="ARBA00023136"/>
    </source>
</evidence>
<comment type="similarity">
    <text evidence="2">Belongs to the amino acid-polyamine-organocation (APC) superfamily. Spore germination protein (SGP) (TC 2.A.3.9) family.</text>
</comment>
<dbReference type="PANTHER" id="PTHR34975:SF2">
    <property type="entry name" value="SPORE GERMINATION PROTEIN A2"/>
    <property type="match status" value="1"/>
</dbReference>
<dbReference type="OrthoDB" id="2661055at2"/>
<feature type="transmembrane region" description="Helical" evidence="8">
    <location>
        <begin position="117"/>
        <end position="134"/>
    </location>
</feature>
<feature type="transmembrane region" description="Helical" evidence="8">
    <location>
        <begin position="146"/>
        <end position="165"/>
    </location>
</feature>
<dbReference type="Pfam" id="PF03845">
    <property type="entry name" value="Spore_permease"/>
    <property type="match status" value="1"/>
</dbReference>
<evidence type="ECO:0000256" key="4">
    <source>
        <dbReference type="ARBA" id="ARBA00022544"/>
    </source>
</evidence>
<dbReference type="eggNOG" id="COG0814">
    <property type="taxonomic scope" value="Bacteria"/>
</dbReference>
<accession>A0A0A3J321</accession>
<keyword evidence="4" id="KW-0309">Germination</keyword>
<feature type="transmembrane region" description="Helical" evidence="8">
    <location>
        <begin position="275"/>
        <end position="299"/>
    </location>
</feature>
<evidence type="ECO:0000256" key="2">
    <source>
        <dbReference type="ARBA" id="ARBA00007998"/>
    </source>
</evidence>
<proteinExistence type="inferred from homology"/>
<keyword evidence="7 8" id="KW-0472">Membrane</keyword>
<dbReference type="EMBL" id="JPVQ01000007">
    <property type="protein sequence ID" value="KGR91424.1"/>
    <property type="molecule type" value="Genomic_DNA"/>
</dbReference>
<comment type="caution">
    <text evidence="9">The sequence shown here is derived from an EMBL/GenBank/DDBJ whole genome shotgun (WGS) entry which is preliminary data.</text>
</comment>
<evidence type="ECO:0000256" key="6">
    <source>
        <dbReference type="ARBA" id="ARBA00022989"/>
    </source>
</evidence>
<feature type="transmembrane region" description="Helical" evidence="8">
    <location>
        <begin position="12"/>
        <end position="32"/>
    </location>
</feature>
<organism evidence="9 10">
    <name type="scientific">Ureibacillus massiliensis 4400831 = CIP 108448 = CCUG 49529</name>
    <dbReference type="NCBI Taxonomy" id="1211035"/>
    <lineage>
        <taxon>Bacteria</taxon>
        <taxon>Bacillati</taxon>
        <taxon>Bacillota</taxon>
        <taxon>Bacilli</taxon>
        <taxon>Bacillales</taxon>
        <taxon>Caryophanaceae</taxon>
        <taxon>Ureibacillus</taxon>
    </lineage>
</organism>
<protein>
    <submittedName>
        <fullName evidence="9">Uncharacterized protein</fullName>
    </submittedName>
</protein>
<evidence type="ECO:0000256" key="5">
    <source>
        <dbReference type="ARBA" id="ARBA00022692"/>
    </source>
</evidence>
<evidence type="ECO:0000256" key="3">
    <source>
        <dbReference type="ARBA" id="ARBA00022448"/>
    </source>
</evidence>
<feature type="transmembrane region" description="Helical" evidence="8">
    <location>
        <begin position="38"/>
        <end position="61"/>
    </location>
</feature>
<dbReference type="PANTHER" id="PTHR34975">
    <property type="entry name" value="SPORE GERMINATION PROTEIN A2"/>
    <property type="match status" value="1"/>
</dbReference>
<evidence type="ECO:0000313" key="10">
    <source>
        <dbReference type="Proteomes" id="UP000030595"/>
    </source>
</evidence>
<name>A0A0A3J321_9BACL</name>
<evidence type="ECO:0000313" key="9">
    <source>
        <dbReference type="EMBL" id="KGR91424.1"/>
    </source>
</evidence>
<feature type="transmembrane region" description="Helical" evidence="8">
    <location>
        <begin position="221"/>
        <end position="244"/>
    </location>
</feature>
<dbReference type="NCBIfam" id="TIGR00912">
    <property type="entry name" value="2A0309"/>
    <property type="match status" value="1"/>
</dbReference>
<keyword evidence="6 8" id="KW-1133">Transmembrane helix</keyword>
<comment type="subcellular location">
    <subcellularLocation>
        <location evidence="1">Membrane</location>
        <topology evidence="1">Multi-pass membrane protein</topology>
    </subcellularLocation>
</comment>
<keyword evidence="3" id="KW-0813">Transport</keyword>
<reference evidence="9 10" key="1">
    <citation type="submission" date="2014-02" db="EMBL/GenBank/DDBJ databases">
        <title>Draft genome sequence of Lysinibacillus massiliensis CCUG 49529.</title>
        <authorList>
            <person name="Zhang F."/>
            <person name="Wang G."/>
            <person name="Zhang L."/>
        </authorList>
    </citation>
    <scope>NUCLEOTIDE SEQUENCE [LARGE SCALE GENOMIC DNA]</scope>
    <source>
        <strain evidence="9 10">CCUG 49529</strain>
    </source>
</reference>
<dbReference type="Proteomes" id="UP000030595">
    <property type="component" value="Unassembled WGS sequence"/>
</dbReference>
<gene>
    <name evidence="9" type="ORF">CD30_06295</name>
</gene>
<dbReference type="AlphaFoldDB" id="A0A0A3J321"/>
<keyword evidence="10" id="KW-1185">Reference proteome</keyword>
<feature type="transmembrane region" description="Helical" evidence="8">
    <location>
        <begin position="340"/>
        <end position="361"/>
    </location>
</feature>
<evidence type="ECO:0000256" key="8">
    <source>
        <dbReference type="SAM" id="Phobius"/>
    </source>
</evidence>
<keyword evidence="5 8" id="KW-0812">Transmembrane</keyword>
<sequence length="369" mass="40947">MNESKQITTFQCIAIIINSTIGLSVLALPRIASEKVGSGAFLVTCIGMLFSIISVLIIALLSKRFPSESIIQYGQKLISKPFGKIFGLILIVYFFTITSLVLREFGEVMNTTLLQETPMSATLIAMLLVVAVATRNNLSTIAYMQSFYLPFIVIPILLMVLFAIQDIDPRHMKPFVGNDTTTIDFLSSGLAVAGLPFIHIGMYVIFIFASHMIDTKKVLKGSMWGIGLSAFIILLATGVTVAVFGSEEIDNSLWPMLVLTRMTELPVAILERLDILFLVVWIISAFTTILSGYLIGIELSSKLFKLRSHRVLSYLVLPFVFVISLYPHNILHLYDLMEVIGRWGTLLAMGYPIFLLIVSLIRKKGGKHS</sequence>
<dbReference type="Gene3D" id="1.20.1740.10">
    <property type="entry name" value="Amino acid/polyamine transporter I"/>
    <property type="match status" value="1"/>
</dbReference>
<dbReference type="RefSeq" id="WP_036173922.1">
    <property type="nucleotide sequence ID" value="NZ_AVCZ01000007.1"/>
</dbReference>
<evidence type="ECO:0000256" key="1">
    <source>
        <dbReference type="ARBA" id="ARBA00004141"/>
    </source>
</evidence>